<proteinExistence type="predicted"/>
<dbReference type="Gene3D" id="2.60.200.40">
    <property type="match status" value="1"/>
</dbReference>
<dbReference type="PROSITE" id="PS50146">
    <property type="entry name" value="DAGK"/>
    <property type="match status" value="1"/>
</dbReference>
<comment type="caution">
    <text evidence="2">The sequence shown here is derived from an EMBL/GenBank/DDBJ whole genome shotgun (WGS) entry which is preliminary data.</text>
</comment>
<dbReference type="Gene3D" id="3.40.50.10330">
    <property type="entry name" value="Probable inorganic polyphosphate/atp-NAD kinase, domain 1"/>
    <property type="match status" value="1"/>
</dbReference>
<dbReference type="PANTHER" id="PTHR12358">
    <property type="entry name" value="SPHINGOSINE KINASE"/>
    <property type="match status" value="1"/>
</dbReference>
<dbReference type="SMART" id="SM00046">
    <property type="entry name" value="DAGKc"/>
    <property type="match status" value="1"/>
</dbReference>
<evidence type="ECO:0000259" key="1">
    <source>
        <dbReference type="PROSITE" id="PS50146"/>
    </source>
</evidence>
<dbReference type="InterPro" id="IPR017438">
    <property type="entry name" value="ATP-NAD_kinase_N"/>
</dbReference>
<dbReference type="InterPro" id="IPR001206">
    <property type="entry name" value="Diacylglycerol_kinase_cat_dom"/>
</dbReference>
<keyword evidence="3" id="KW-1185">Reference proteome</keyword>
<dbReference type="Pfam" id="PF00781">
    <property type="entry name" value="DAGK_cat"/>
    <property type="match status" value="1"/>
</dbReference>
<evidence type="ECO:0000313" key="2">
    <source>
        <dbReference type="EMBL" id="NYE82422.1"/>
    </source>
</evidence>
<keyword evidence="2" id="KW-0418">Kinase</keyword>
<gene>
    <name evidence="2" type="ORF">FHW18_001693</name>
</gene>
<organism evidence="2 3">
    <name type="scientific">Pigmentiphaga litoralis</name>
    <dbReference type="NCBI Taxonomy" id="516702"/>
    <lineage>
        <taxon>Bacteria</taxon>
        <taxon>Pseudomonadati</taxon>
        <taxon>Pseudomonadota</taxon>
        <taxon>Betaproteobacteria</taxon>
        <taxon>Burkholderiales</taxon>
        <taxon>Alcaligenaceae</taxon>
        <taxon>Pigmentiphaga</taxon>
    </lineage>
</organism>
<feature type="domain" description="DAGKc" evidence="1">
    <location>
        <begin position="11"/>
        <end position="144"/>
    </location>
</feature>
<name>A0A7Y9IST3_9BURK</name>
<protein>
    <submittedName>
        <fullName evidence="2">Diacylglycerol kinase family enzyme</fullName>
    </submittedName>
</protein>
<accession>A0A7Y9IST3</accession>
<reference evidence="2 3" key="1">
    <citation type="submission" date="2020-07" db="EMBL/GenBank/DDBJ databases">
        <title>Genomic Encyclopedia of Type Strains, Phase IV (KMG-V): Genome sequencing to study the core and pangenomes of soil and plant-associated prokaryotes.</title>
        <authorList>
            <person name="Whitman W."/>
        </authorList>
    </citation>
    <scope>NUCLEOTIDE SEQUENCE [LARGE SCALE GENOMIC DNA]</scope>
    <source>
        <strain evidence="2 3">SAS40</strain>
    </source>
</reference>
<dbReference type="GO" id="GO:0016301">
    <property type="term" value="F:kinase activity"/>
    <property type="evidence" value="ECO:0007669"/>
    <property type="project" value="UniProtKB-KW"/>
</dbReference>
<dbReference type="PANTHER" id="PTHR12358:SF54">
    <property type="entry name" value="SPHINGOSINE KINASE RELATED PROTEIN"/>
    <property type="match status" value="1"/>
</dbReference>
<dbReference type="SUPFAM" id="SSF111331">
    <property type="entry name" value="NAD kinase/diacylglycerol kinase-like"/>
    <property type="match status" value="1"/>
</dbReference>
<keyword evidence="2" id="KW-0808">Transferase</keyword>
<evidence type="ECO:0000313" key="3">
    <source>
        <dbReference type="Proteomes" id="UP000542125"/>
    </source>
</evidence>
<dbReference type="RefSeq" id="WP_179585303.1">
    <property type="nucleotide sequence ID" value="NZ_JACBYR010000001.1"/>
</dbReference>
<dbReference type="EMBL" id="JACBYR010000001">
    <property type="protein sequence ID" value="NYE82422.1"/>
    <property type="molecule type" value="Genomic_DNA"/>
</dbReference>
<dbReference type="InterPro" id="IPR016064">
    <property type="entry name" value="NAD/diacylglycerol_kinase_sf"/>
</dbReference>
<dbReference type="AlphaFoldDB" id="A0A7Y9IST3"/>
<sequence>METLNVGKTVAADAPFFIVLNSGSGRNDADETSDIVRRVMEGAGRRVEILKVGDASELANTARRAVELAKAQGGVVVAAGGDGTINAVAQTVLGQGCPFGVLPQGTFNYFGRTHGISQDTEEAARALLDATISPVQVGMLNERLFLVNASLGLYPQLLEDRETYKRQYGRSRLVALWSGIMTVMRSHRRLHIDMEQDGKTRSLRTVTLFVGNNRLQLERVGIEQSDDVHAGRLVGIALRDMSGLAMLGLLFRGAMRKLGGADDVIDFSFTQLVVKPRTGSRSRRFKVATDGEILWMEAPLVFKVAAERLPLLIPPPDQRKEEV</sequence>
<dbReference type="InterPro" id="IPR050187">
    <property type="entry name" value="Lipid_Phosphate_FormReg"/>
</dbReference>
<dbReference type="Proteomes" id="UP000542125">
    <property type="component" value="Unassembled WGS sequence"/>
</dbReference>